<dbReference type="STRING" id="3880.G7I578"/>
<evidence type="ECO:0000313" key="8">
    <source>
        <dbReference type="EMBL" id="AES59530.1"/>
    </source>
</evidence>
<dbReference type="SMART" id="SM01019">
    <property type="entry name" value="B3"/>
    <property type="match status" value="2"/>
</dbReference>
<dbReference type="Proteomes" id="UP000002051">
    <property type="component" value="Unassembled WGS sequence"/>
</dbReference>
<keyword evidence="4" id="KW-0804">Transcription</keyword>
<feature type="domain" description="TF-B3" evidence="7">
    <location>
        <begin position="281"/>
        <end position="377"/>
    </location>
</feature>
<feature type="region of interest" description="Disordered" evidence="6">
    <location>
        <begin position="204"/>
        <end position="266"/>
    </location>
</feature>
<organism evidence="8 11">
    <name type="scientific">Medicago truncatula</name>
    <name type="common">Barrel medic</name>
    <name type="synonym">Medicago tribuloides</name>
    <dbReference type="NCBI Taxonomy" id="3880"/>
    <lineage>
        <taxon>Eukaryota</taxon>
        <taxon>Viridiplantae</taxon>
        <taxon>Streptophyta</taxon>
        <taxon>Embryophyta</taxon>
        <taxon>Tracheophyta</taxon>
        <taxon>Spermatophyta</taxon>
        <taxon>Magnoliopsida</taxon>
        <taxon>eudicotyledons</taxon>
        <taxon>Gunneridae</taxon>
        <taxon>Pentapetalae</taxon>
        <taxon>rosids</taxon>
        <taxon>fabids</taxon>
        <taxon>Fabales</taxon>
        <taxon>Fabaceae</taxon>
        <taxon>Papilionoideae</taxon>
        <taxon>50 kb inversion clade</taxon>
        <taxon>NPAAA clade</taxon>
        <taxon>Hologalegina</taxon>
        <taxon>IRL clade</taxon>
        <taxon>Trifolieae</taxon>
        <taxon>Medicago</taxon>
    </lineage>
</organism>
<comment type="subcellular location">
    <subcellularLocation>
        <location evidence="1">Nucleus</location>
    </subcellularLocation>
</comment>
<dbReference type="Pfam" id="PF02362">
    <property type="entry name" value="B3"/>
    <property type="match status" value="2"/>
</dbReference>
<keyword evidence="2" id="KW-0805">Transcription regulation</keyword>
<keyword evidence="11" id="KW-1185">Reference proteome</keyword>
<dbReference type="EMBL" id="CM001217">
    <property type="protein sequence ID" value="AES59530.1"/>
    <property type="molecule type" value="Genomic_DNA"/>
</dbReference>
<dbReference type="SMR" id="G7I578"/>
<dbReference type="SUPFAM" id="SSF101936">
    <property type="entry name" value="DNA-binding pseudobarrel domain"/>
    <property type="match status" value="2"/>
</dbReference>
<reference evidence="9" key="4">
    <citation type="journal article" date="2018" name="Nat. Plants">
        <title>Whole-genome landscape of Medicago truncatula symbiotic genes.</title>
        <authorList>
            <person name="Pecrix Y."/>
            <person name="Gamas P."/>
            <person name="Carrere S."/>
        </authorList>
    </citation>
    <scope>NUCLEOTIDE SEQUENCE</scope>
    <source>
        <tissue evidence="9">Leaves</tissue>
    </source>
</reference>
<dbReference type="InterPro" id="IPR044837">
    <property type="entry name" value="REM16-like"/>
</dbReference>
<dbReference type="Proteomes" id="UP000265566">
    <property type="component" value="Chromosome 1"/>
</dbReference>
<dbReference type="OMA" id="FCEKETS"/>
<feature type="compositionally biased region" description="Basic and acidic residues" evidence="6">
    <location>
        <begin position="233"/>
        <end position="255"/>
    </location>
</feature>
<feature type="domain" description="TF-B3" evidence="7">
    <location>
        <begin position="21"/>
        <end position="114"/>
    </location>
</feature>
<dbReference type="GO" id="GO:0003677">
    <property type="term" value="F:DNA binding"/>
    <property type="evidence" value="ECO:0007669"/>
    <property type="project" value="UniProtKB-KW"/>
</dbReference>
<reference evidence="8 11" key="1">
    <citation type="journal article" date="2011" name="Nature">
        <title>The Medicago genome provides insight into the evolution of rhizobial symbioses.</title>
        <authorList>
            <person name="Young N.D."/>
            <person name="Debelle F."/>
            <person name="Oldroyd G.E."/>
            <person name="Geurts R."/>
            <person name="Cannon S.B."/>
            <person name="Udvardi M.K."/>
            <person name="Benedito V.A."/>
            <person name="Mayer K.F."/>
            <person name="Gouzy J."/>
            <person name="Schoof H."/>
            <person name="Van de Peer Y."/>
            <person name="Proost S."/>
            <person name="Cook D.R."/>
            <person name="Meyers B.C."/>
            <person name="Spannagl M."/>
            <person name="Cheung F."/>
            <person name="De Mita S."/>
            <person name="Krishnakumar V."/>
            <person name="Gundlach H."/>
            <person name="Zhou S."/>
            <person name="Mudge J."/>
            <person name="Bharti A.K."/>
            <person name="Murray J.D."/>
            <person name="Naoumkina M.A."/>
            <person name="Rosen B."/>
            <person name="Silverstein K.A."/>
            <person name="Tang H."/>
            <person name="Rombauts S."/>
            <person name="Zhao P.X."/>
            <person name="Zhou P."/>
            <person name="Barbe V."/>
            <person name="Bardou P."/>
            <person name="Bechner M."/>
            <person name="Bellec A."/>
            <person name="Berger A."/>
            <person name="Berges H."/>
            <person name="Bidwell S."/>
            <person name="Bisseling T."/>
            <person name="Choisne N."/>
            <person name="Couloux A."/>
            <person name="Denny R."/>
            <person name="Deshpande S."/>
            <person name="Dai X."/>
            <person name="Doyle J.J."/>
            <person name="Dudez A.M."/>
            <person name="Farmer A.D."/>
            <person name="Fouteau S."/>
            <person name="Franken C."/>
            <person name="Gibelin C."/>
            <person name="Gish J."/>
            <person name="Goldstein S."/>
            <person name="Gonzalez A.J."/>
            <person name="Green P.J."/>
            <person name="Hallab A."/>
            <person name="Hartog M."/>
            <person name="Hua A."/>
            <person name="Humphray S.J."/>
            <person name="Jeong D.H."/>
            <person name="Jing Y."/>
            <person name="Jocker A."/>
            <person name="Kenton S.M."/>
            <person name="Kim D.J."/>
            <person name="Klee K."/>
            <person name="Lai H."/>
            <person name="Lang C."/>
            <person name="Lin S."/>
            <person name="Macmil S.L."/>
            <person name="Magdelenat G."/>
            <person name="Matthews L."/>
            <person name="McCorrison J."/>
            <person name="Monaghan E.L."/>
            <person name="Mun J.H."/>
            <person name="Najar F.Z."/>
            <person name="Nicholson C."/>
            <person name="Noirot C."/>
            <person name="O'Bleness M."/>
            <person name="Paule C.R."/>
            <person name="Poulain J."/>
            <person name="Prion F."/>
            <person name="Qin B."/>
            <person name="Qu C."/>
            <person name="Retzel E.F."/>
            <person name="Riddle C."/>
            <person name="Sallet E."/>
            <person name="Samain S."/>
            <person name="Samson N."/>
            <person name="Sanders I."/>
            <person name="Saurat O."/>
            <person name="Scarpelli C."/>
            <person name="Schiex T."/>
            <person name="Segurens B."/>
            <person name="Severin A.J."/>
            <person name="Sherrier D.J."/>
            <person name="Shi R."/>
            <person name="Sims S."/>
            <person name="Singer S.R."/>
            <person name="Sinharoy S."/>
            <person name="Sterck L."/>
            <person name="Viollet A."/>
            <person name="Wang B.B."/>
            <person name="Wang K."/>
            <person name="Wang M."/>
            <person name="Wang X."/>
            <person name="Warfsmann J."/>
            <person name="Weissenbach J."/>
            <person name="White D.D."/>
            <person name="White J.D."/>
            <person name="Wiley G.B."/>
            <person name="Wincker P."/>
            <person name="Xing Y."/>
            <person name="Yang L."/>
            <person name="Yao Z."/>
            <person name="Ying F."/>
            <person name="Zhai J."/>
            <person name="Zhou L."/>
            <person name="Zuber A."/>
            <person name="Denarie J."/>
            <person name="Dixon R.A."/>
            <person name="May G.D."/>
            <person name="Schwartz D.C."/>
            <person name="Rogers J."/>
            <person name="Quetier F."/>
            <person name="Town C.D."/>
            <person name="Roe B.A."/>
        </authorList>
    </citation>
    <scope>NUCLEOTIDE SEQUENCE [LARGE SCALE GENOMIC DNA]</scope>
    <source>
        <strain evidence="8">A17</strain>
        <strain evidence="10 11">cv. Jemalong A17</strain>
    </source>
</reference>
<accession>G7I578</accession>
<dbReference type="InterPro" id="IPR015300">
    <property type="entry name" value="DNA-bd_pseudobarrel_sf"/>
</dbReference>
<evidence type="ECO:0000256" key="6">
    <source>
        <dbReference type="SAM" id="MobiDB-lite"/>
    </source>
</evidence>
<dbReference type="Gene3D" id="2.40.330.10">
    <property type="entry name" value="DNA-binding pseudobarrel domain"/>
    <property type="match status" value="2"/>
</dbReference>
<keyword evidence="3" id="KW-0238">DNA-binding</keyword>
<dbReference type="OrthoDB" id="1386531at2759"/>
<reference evidence="10" key="3">
    <citation type="submission" date="2015-04" db="UniProtKB">
        <authorList>
            <consortium name="EnsemblPlants"/>
        </authorList>
    </citation>
    <scope>IDENTIFICATION</scope>
    <source>
        <strain evidence="10">cv. Jemalong A17</strain>
    </source>
</reference>
<dbReference type="InterPro" id="IPR003340">
    <property type="entry name" value="B3_DNA-bd"/>
</dbReference>
<reference evidence="8 11" key="2">
    <citation type="journal article" date="2014" name="BMC Genomics">
        <title>An improved genome release (version Mt4.0) for the model legume Medicago truncatula.</title>
        <authorList>
            <person name="Tang H."/>
            <person name="Krishnakumar V."/>
            <person name="Bidwell S."/>
            <person name="Rosen B."/>
            <person name="Chan A."/>
            <person name="Zhou S."/>
            <person name="Gentzbittel L."/>
            <person name="Childs K.L."/>
            <person name="Yandell M."/>
            <person name="Gundlach H."/>
            <person name="Mayer K.F."/>
            <person name="Schwartz D.C."/>
            <person name="Town C.D."/>
        </authorList>
    </citation>
    <scope>GENOME REANNOTATION</scope>
    <source>
        <strain evidence="8">A17</strain>
        <strain evidence="10 11">cv. Jemalong A17</strain>
    </source>
</reference>
<evidence type="ECO:0000256" key="4">
    <source>
        <dbReference type="ARBA" id="ARBA00023163"/>
    </source>
</evidence>
<dbReference type="PANTHER" id="PTHR31391:SF106">
    <property type="entry name" value="B3 DOMAIN-CONTAINING PROTEIN OS01G0723500"/>
    <property type="match status" value="1"/>
</dbReference>
<dbReference type="EMBL" id="PSQE01000001">
    <property type="protein sequence ID" value="RHN77384.1"/>
    <property type="molecule type" value="Genomic_DNA"/>
</dbReference>
<protein>
    <submittedName>
        <fullName evidence="8">Plant-specific B3-DNA-binding domain protein</fullName>
    </submittedName>
    <submittedName>
        <fullName evidence="9">Putative transcription factor B3-Domain family</fullName>
    </submittedName>
</protein>
<dbReference type="AlphaFoldDB" id="G7I578"/>
<evidence type="ECO:0000256" key="1">
    <source>
        <dbReference type="ARBA" id="ARBA00004123"/>
    </source>
</evidence>
<evidence type="ECO:0000313" key="9">
    <source>
        <dbReference type="EMBL" id="RHN77384.1"/>
    </source>
</evidence>
<dbReference type="EnsemblPlants" id="AES59530">
    <property type="protein sequence ID" value="AES59530"/>
    <property type="gene ID" value="MTR_1g021440"/>
</dbReference>
<dbReference type="PaxDb" id="3880-AES59530"/>
<dbReference type="CDD" id="cd10017">
    <property type="entry name" value="B3_DNA"/>
    <property type="match status" value="2"/>
</dbReference>
<dbReference type="GO" id="GO:0005634">
    <property type="term" value="C:nucleus"/>
    <property type="evidence" value="ECO:0007669"/>
    <property type="project" value="UniProtKB-SubCell"/>
</dbReference>
<dbReference type="PANTHER" id="PTHR31391">
    <property type="entry name" value="B3 DOMAIN-CONTAINING PROTEIN OS11G0197600-RELATED"/>
    <property type="match status" value="1"/>
</dbReference>
<keyword evidence="5" id="KW-0539">Nucleus</keyword>
<evidence type="ECO:0000256" key="3">
    <source>
        <dbReference type="ARBA" id="ARBA00023125"/>
    </source>
</evidence>
<dbReference type="eggNOG" id="ENOG502RZR8">
    <property type="taxonomic scope" value="Eukaryota"/>
</dbReference>
<gene>
    <name evidence="10" type="primary">11417208</name>
    <name evidence="8" type="ordered locus">MTR_1g021440</name>
    <name evidence="9" type="ORF">MtrunA17_Chr1g0154211</name>
</gene>
<name>G7I578_MEDTR</name>
<dbReference type="ExpressionAtlas" id="G7I578">
    <property type="expression patterns" value="differential"/>
</dbReference>
<evidence type="ECO:0000256" key="2">
    <source>
        <dbReference type="ARBA" id="ARBA00023015"/>
    </source>
</evidence>
<proteinExistence type="predicted"/>
<dbReference type="PROSITE" id="PS50863">
    <property type="entry name" value="B3"/>
    <property type="match status" value="2"/>
</dbReference>
<dbReference type="Gramene" id="rna831">
    <property type="protein sequence ID" value="RHN77384.1"/>
    <property type="gene ID" value="gene831"/>
</dbReference>
<evidence type="ECO:0000313" key="10">
    <source>
        <dbReference type="EnsemblPlants" id="AES59530"/>
    </source>
</evidence>
<sequence>MEVDGSRSWEEDIYWNNFQFIHFTQFLQTTDFQQQLALPKTFSDNLKKKLPENVTLKGPSGAVWDIGLTTRDNTVYFVGGWERFVKDHSLKENDFLVFKYNGESLFEVLIFDGDNFCEKATSYFVRKCGHAQTEEGGSKVKNTNTSVEEVNTASNGGVDCGSPETFRVRRLDSIRTPLAVPVKTTDKMTLNAFFESASPKELPVYFPKQPTGQRTKKPANEVTPGQTKKRGRPPKEGNSREGALDLRASNKEHSEAAQSRLSSAKDEKKLAQSFTSTFPYFVKIIKTFNVDGPRILNVPHQFSIAHLPNGKIKIILRNLKGEQWTANSVPRSRVHTSHTLCGGWMSFVRANNIKLGDVCVFELINDCELRVRVAEVDEDGLVSEVQKEGIDHQNGSCET</sequence>
<evidence type="ECO:0000313" key="11">
    <source>
        <dbReference type="Proteomes" id="UP000002051"/>
    </source>
</evidence>
<evidence type="ECO:0000259" key="7">
    <source>
        <dbReference type="PROSITE" id="PS50863"/>
    </source>
</evidence>
<evidence type="ECO:0000256" key="5">
    <source>
        <dbReference type="ARBA" id="ARBA00023242"/>
    </source>
</evidence>